<proteinExistence type="predicted"/>
<gene>
    <name evidence="1" type="ORF">BM524_21525</name>
</gene>
<evidence type="ECO:0000313" key="2">
    <source>
        <dbReference type="Proteomes" id="UP000182101"/>
    </source>
</evidence>
<geneLocation type="plasmid" evidence="2">
    <name>pamcp48-600</name>
</geneLocation>
<evidence type="ECO:0000313" key="1">
    <source>
        <dbReference type="EMBL" id="APD92486.1"/>
    </source>
</evidence>
<dbReference type="Pfam" id="PF12293">
    <property type="entry name" value="T4BSS_DotH_IcmK"/>
    <property type="match status" value="1"/>
</dbReference>
<organism evidence="1 2">
    <name type="scientific">Alteromonas mediterranea</name>
    <dbReference type="NCBI Taxonomy" id="314275"/>
    <lineage>
        <taxon>Bacteria</taxon>
        <taxon>Pseudomonadati</taxon>
        <taxon>Pseudomonadota</taxon>
        <taxon>Gammaproteobacteria</taxon>
        <taxon>Alteromonadales</taxon>
        <taxon>Alteromonadaceae</taxon>
        <taxon>Alteromonas/Salinimonas group</taxon>
        <taxon>Alteromonas</taxon>
    </lineage>
</organism>
<dbReference type="EMBL" id="CP018025">
    <property type="protein sequence ID" value="APD92486.1"/>
    <property type="molecule type" value="Genomic_DNA"/>
</dbReference>
<dbReference type="InterPro" id="IPR022073">
    <property type="entry name" value="T4BSS_DotH_IcmK"/>
</dbReference>
<keyword evidence="1" id="KW-0614">Plasmid</keyword>
<name>A0AAC9JH73_9ALTE</name>
<dbReference type="AlphaFoldDB" id="A0AAC9JH73"/>
<protein>
    <submittedName>
        <fullName evidence="1">Uncharacterized protein</fullName>
    </submittedName>
</protein>
<reference evidence="1 2" key="1">
    <citation type="submission" date="2016-11" db="EMBL/GenBank/DDBJ databases">
        <title>Networking in microbes: conjugative elements and plasmids in the genus Alteromonas.</title>
        <authorList>
            <person name="Lopez-Perez M."/>
            <person name="Ramon-Marco N."/>
            <person name="Rodriguez-Valera F."/>
        </authorList>
    </citation>
    <scope>NUCLEOTIDE SEQUENCE [LARGE SCALE GENOMIC DNA]</scope>
    <source>
        <strain evidence="1 2">CP48</strain>
        <plasmid evidence="2">pamcp48-600</plasmid>
    </source>
</reference>
<accession>A0AAC9JH73</accession>
<sequence>MLDKLVADESIGDTVPFSRKELQDYKNELRLKDSFKYDPDSTLYEESKNIPVDMQNQHVVTIKLGHTFNTTVTFTDSLGNPWSFSLLSDISNKEVVSAKQAAPHILNVRPQKLDGKTNIAVILKGLTTPLNLVFDINNDEVYMNANLQVEGIGDSAASQIEKSKASYAQQGYVEPKLTHDPVKEQMLLFLTPEGYERRTLVDEYGEEVDYRDYVAWTRNDKLFIITKHDAFHPQPIDITSAPNGMNLLFEYDLVPVVTMEQGNKTVMLYIK</sequence>
<dbReference type="Proteomes" id="UP000182101">
    <property type="component" value="Plasmid pAMCP48-600"/>
</dbReference>